<evidence type="ECO:0000313" key="5">
    <source>
        <dbReference type="EMBL" id="TQJ10774.1"/>
    </source>
</evidence>
<dbReference type="GO" id="GO:0022857">
    <property type="term" value="F:transmembrane transporter activity"/>
    <property type="evidence" value="ECO:0007669"/>
    <property type="project" value="TreeGrafter"/>
</dbReference>
<dbReference type="OrthoDB" id="9802264at2"/>
<dbReference type="InterPro" id="IPR015854">
    <property type="entry name" value="ABC_transpr_LolD-like"/>
</dbReference>
<evidence type="ECO:0000256" key="1">
    <source>
        <dbReference type="ARBA" id="ARBA00005417"/>
    </source>
</evidence>
<dbReference type="InterPro" id="IPR003439">
    <property type="entry name" value="ABC_transporter-like_ATP-bd"/>
</dbReference>
<dbReference type="GO" id="GO:0005524">
    <property type="term" value="F:ATP binding"/>
    <property type="evidence" value="ECO:0007669"/>
    <property type="project" value="UniProtKB-KW"/>
</dbReference>
<dbReference type="PANTHER" id="PTHR24220">
    <property type="entry name" value="IMPORT ATP-BINDING PROTEIN"/>
    <property type="match status" value="1"/>
</dbReference>
<dbReference type="AlphaFoldDB" id="A0A542E636"/>
<evidence type="ECO:0000256" key="2">
    <source>
        <dbReference type="ARBA" id="ARBA00022741"/>
    </source>
</evidence>
<evidence type="ECO:0000313" key="6">
    <source>
        <dbReference type="Proteomes" id="UP000317893"/>
    </source>
</evidence>
<proteinExistence type="inferred from homology"/>
<keyword evidence="5" id="KW-0449">Lipoprotein</keyword>
<protein>
    <submittedName>
        <fullName evidence="5">ABC-type lipoprotein export system ATPase subunit</fullName>
    </submittedName>
</protein>
<dbReference type="InterPro" id="IPR003593">
    <property type="entry name" value="AAA+_ATPase"/>
</dbReference>
<dbReference type="SMART" id="SM00382">
    <property type="entry name" value="AAA"/>
    <property type="match status" value="1"/>
</dbReference>
<gene>
    <name evidence="5" type="ORF">FB458_3913</name>
</gene>
<dbReference type="Pfam" id="PF00005">
    <property type="entry name" value="ABC_tran"/>
    <property type="match status" value="1"/>
</dbReference>
<dbReference type="SUPFAM" id="SSF52540">
    <property type="entry name" value="P-loop containing nucleoside triphosphate hydrolases"/>
    <property type="match status" value="1"/>
</dbReference>
<sequence>MREGPQAPSERRGGLAVTTRGLVHIYRSEGHDVAALSGVDLTVREGEVVGLLGPSGAGKSTLLTLFGGLLRPSAGTLHVGPHDLGRLDEAALDRYRATEVGVVLQGAARNLLPYLTARQNVELAQRAARAAGRVLPPAAEVLALVGLRRRASTPLERLTPGQLQLTALAVAVAAHPGLLLGDEPTSQLDHGARDEVLDAIREVNRQVGTTVVIVTHDAEVAARLPRTVTIRDGRVGGEGRSGEEYAVVAADGSLPLPPPALLALPPGTLVRVHEDEDGWRLQAADHPVEHEEEPGG</sequence>
<keyword evidence="6" id="KW-1185">Reference proteome</keyword>
<dbReference type="InterPro" id="IPR027417">
    <property type="entry name" value="P-loop_NTPase"/>
</dbReference>
<comment type="similarity">
    <text evidence="1">Belongs to the ABC transporter superfamily.</text>
</comment>
<dbReference type="Gene3D" id="3.40.50.300">
    <property type="entry name" value="P-loop containing nucleotide triphosphate hydrolases"/>
    <property type="match status" value="1"/>
</dbReference>
<reference evidence="5 6" key="1">
    <citation type="submission" date="2019-06" db="EMBL/GenBank/DDBJ databases">
        <title>Sequencing the genomes of 1000 actinobacteria strains.</title>
        <authorList>
            <person name="Klenk H.-P."/>
        </authorList>
    </citation>
    <scope>NUCLEOTIDE SEQUENCE [LARGE SCALE GENOMIC DNA]</scope>
    <source>
        <strain evidence="5 6">DSM 18607</strain>
    </source>
</reference>
<accession>A0A542E636</accession>
<dbReference type="EMBL" id="VFMN01000001">
    <property type="protein sequence ID" value="TQJ10774.1"/>
    <property type="molecule type" value="Genomic_DNA"/>
</dbReference>
<keyword evidence="2" id="KW-0547">Nucleotide-binding</keyword>
<evidence type="ECO:0000259" key="4">
    <source>
        <dbReference type="PROSITE" id="PS50893"/>
    </source>
</evidence>
<dbReference type="PANTHER" id="PTHR24220:SF689">
    <property type="entry name" value="LIPOPROTEIN-RELEASING SYSTEM ATP-BINDING PROTEIN LOLD"/>
    <property type="match status" value="1"/>
</dbReference>
<comment type="caution">
    <text evidence="5">The sequence shown here is derived from an EMBL/GenBank/DDBJ whole genome shotgun (WGS) entry which is preliminary data.</text>
</comment>
<keyword evidence="3" id="KW-0067">ATP-binding</keyword>
<dbReference type="GO" id="GO:0016887">
    <property type="term" value="F:ATP hydrolysis activity"/>
    <property type="evidence" value="ECO:0007669"/>
    <property type="project" value="InterPro"/>
</dbReference>
<organism evidence="5 6">
    <name type="scientific">Lapillicoccus jejuensis</name>
    <dbReference type="NCBI Taxonomy" id="402171"/>
    <lineage>
        <taxon>Bacteria</taxon>
        <taxon>Bacillati</taxon>
        <taxon>Actinomycetota</taxon>
        <taxon>Actinomycetes</taxon>
        <taxon>Micrococcales</taxon>
        <taxon>Intrasporangiaceae</taxon>
        <taxon>Lapillicoccus</taxon>
    </lineage>
</organism>
<feature type="domain" description="ABC transporter" evidence="4">
    <location>
        <begin position="20"/>
        <end position="257"/>
    </location>
</feature>
<dbReference type="PROSITE" id="PS50893">
    <property type="entry name" value="ABC_TRANSPORTER_2"/>
    <property type="match status" value="1"/>
</dbReference>
<dbReference type="Proteomes" id="UP000317893">
    <property type="component" value="Unassembled WGS sequence"/>
</dbReference>
<dbReference type="GO" id="GO:0005886">
    <property type="term" value="C:plasma membrane"/>
    <property type="evidence" value="ECO:0007669"/>
    <property type="project" value="TreeGrafter"/>
</dbReference>
<evidence type="ECO:0000256" key="3">
    <source>
        <dbReference type="ARBA" id="ARBA00022840"/>
    </source>
</evidence>
<name>A0A542E636_9MICO</name>
<dbReference type="RefSeq" id="WP_141849953.1">
    <property type="nucleotide sequence ID" value="NZ_BAAAPR010000010.1"/>
</dbReference>